<dbReference type="STRING" id="933852.A0A0C3BBB8"/>
<accession>A0A0C3BBB8</accession>
<reference evidence="2 3" key="1">
    <citation type="submission" date="2014-04" db="EMBL/GenBank/DDBJ databases">
        <authorList>
            <consortium name="DOE Joint Genome Institute"/>
            <person name="Kuo A."/>
            <person name="Zuccaro A."/>
            <person name="Kohler A."/>
            <person name="Nagy L.G."/>
            <person name="Floudas D."/>
            <person name="Copeland A."/>
            <person name="Barry K.W."/>
            <person name="Cichocki N."/>
            <person name="Veneault-Fourrey C."/>
            <person name="LaButti K."/>
            <person name="Lindquist E.A."/>
            <person name="Lipzen A."/>
            <person name="Lundell T."/>
            <person name="Morin E."/>
            <person name="Murat C."/>
            <person name="Sun H."/>
            <person name="Tunlid A."/>
            <person name="Henrissat B."/>
            <person name="Grigoriev I.V."/>
            <person name="Hibbett D.S."/>
            <person name="Martin F."/>
            <person name="Nordberg H.P."/>
            <person name="Cantor M.N."/>
            <person name="Hua S.X."/>
        </authorList>
    </citation>
    <scope>NUCLEOTIDE SEQUENCE [LARGE SCALE GENOMIC DNA]</scope>
    <source>
        <strain evidence="2 3">MAFF 305830</strain>
    </source>
</reference>
<dbReference type="EMBL" id="KN824277">
    <property type="protein sequence ID" value="KIM34095.1"/>
    <property type="molecule type" value="Genomic_DNA"/>
</dbReference>
<protein>
    <submittedName>
        <fullName evidence="2">Uncharacterized protein</fullName>
    </submittedName>
</protein>
<dbReference type="AlphaFoldDB" id="A0A0C3BBB8"/>
<feature type="region of interest" description="Disordered" evidence="1">
    <location>
        <begin position="39"/>
        <end position="68"/>
    </location>
</feature>
<proteinExistence type="predicted"/>
<dbReference type="HOGENOM" id="CLU_006562_0_0_1"/>
<feature type="region of interest" description="Disordered" evidence="1">
    <location>
        <begin position="1"/>
        <end position="20"/>
    </location>
</feature>
<keyword evidence="3" id="KW-1185">Reference proteome</keyword>
<name>A0A0C3BBB8_SERVB</name>
<sequence>MSFMMSKRPRGLLAAHKQAARSKDNEPIVTDLYVEQIEEPDEFHSPNSSSYKKRRLSPTNEFAQRQERSTADVEVWEDIKELFSNAVDKYEAELPEEAVELFRQVIHESDRLLRLYPVGNLNRLPCERTSLTSGGYRIPFYCSPIGRTRDPFPIRDPIRATDPLTTFHYVYGTSMLLLGKILEAFPALSKPVEPVGTPAFYLAALDVLEDGENASHSISSHKFLPEDWRLAVSVGRTLICLADEKLRRLTQSPTAAPLVNFQDDLWPKDSAFGPSFSRRPPLTRRVTLPPMTPHEIMLQATDQFSRAMLHMPHPKRTRRHHDSNMETDMSLRLNDEMDGPPTMPGLGTKSRKHLKYLRPRVLYTIANDVLSIADRMQTASEREAWAKWADEVFMQMELEEQTSENWTYPIAIGRGRCWLIIGSTRFEAIESRIESGEQALDSDEAEGARDALLRVVEQLEKAQRNQSTGLAMLQDPFSDVSPMLGEAFVTLATLTPEGPMKEQFFARAAAEGINVDEADEAMDEGV</sequence>
<evidence type="ECO:0000313" key="3">
    <source>
        <dbReference type="Proteomes" id="UP000054097"/>
    </source>
</evidence>
<dbReference type="OrthoDB" id="3204217at2759"/>
<gene>
    <name evidence="2" type="ORF">M408DRAFT_5456</name>
</gene>
<evidence type="ECO:0000313" key="2">
    <source>
        <dbReference type="EMBL" id="KIM34095.1"/>
    </source>
</evidence>
<reference evidence="3" key="2">
    <citation type="submission" date="2015-01" db="EMBL/GenBank/DDBJ databases">
        <title>Evolutionary Origins and Diversification of the Mycorrhizal Mutualists.</title>
        <authorList>
            <consortium name="DOE Joint Genome Institute"/>
            <consortium name="Mycorrhizal Genomics Consortium"/>
            <person name="Kohler A."/>
            <person name="Kuo A."/>
            <person name="Nagy L.G."/>
            <person name="Floudas D."/>
            <person name="Copeland A."/>
            <person name="Barry K.W."/>
            <person name="Cichocki N."/>
            <person name="Veneault-Fourrey C."/>
            <person name="LaButti K."/>
            <person name="Lindquist E.A."/>
            <person name="Lipzen A."/>
            <person name="Lundell T."/>
            <person name="Morin E."/>
            <person name="Murat C."/>
            <person name="Riley R."/>
            <person name="Ohm R."/>
            <person name="Sun H."/>
            <person name="Tunlid A."/>
            <person name="Henrissat B."/>
            <person name="Grigoriev I.V."/>
            <person name="Hibbett D.S."/>
            <person name="Martin F."/>
        </authorList>
    </citation>
    <scope>NUCLEOTIDE SEQUENCE [LARGE SCALE GENOMIC DNA]</scope>
    <source>
        <strain evidence="3">MAFF 305830</strain>
    </source>
</reference>
<evidence type="ECO:0000256" key="1">
    <source>
        <dbReference type="SAM" id="MobiDB-lite"/>
    </source>
</evidence>
<organism evidence="2 3">
    <name type="scientific">Serendipita vermifera MAFF 305830</name>
    <dbReference type="NCBI Taxonomy" id="933852"/>
    <lineage>
        <taxon>Eukaryota</taxon>
        <taxon>Fungi</taxon>
        <taxon>Dikarya</taxon>
        <taxon>Basidiomycota</taxon>
        <taxon>Agaricomycotina</taxon>
        <taxon>Agaricomycetes</taxon>
        <taxon>Sebacinales</taxon>
        <taxon>Serendipitaceae</taxon>
        <taxon>Serendipita</taxon>
    </lineage>
</organism>
<dbReference type="Proteomes" id="UP000054097">
    <property type="component" value="Unassembled WGS sequence"/>
</dbReference>